<gene>
    <name evidence="2" type="ORF">QMQ05_06450</name>
</gene>
<dbReference type="Proteomes" id="UP001486888">
    <property type="component" value="Chromosome"/>
</dbReference>
<accession>A0AAU6WJ68</accession>
<keyword evidence="3" id="KW-1185">Reference proteome</keyword>
<dbReference type="Pfam" id="PF13683">
    <property type="entry name" value="rve_3"/>
    <property type="match status" value="1"/>
</dbReference>
<feature type="domain" description="Integrase catalytic" evidence="1">
    <location>
        <begin position="138"/>
        <end position="311"/>
    </location>
</feature>
<reference evidence="2 3" key="1">
    <citation type="submission" date="2023-05" db="EMBL/GenBank/DDBJ databases">
        <title>Glutamicibacter sp. B1, complete genome.</title>
        <authorList>
            <person name="Long Y.H."/>
            <person name="Fang T."/>
            <person name="Li X.Y."/>
        </authorList>
    </citation>
    <scope>NUCLEOTIDE SEQUENCE [LARGE SCALE GENOMIC DNA]</scope>
    <source>
        <strain evidence="2 3">B1</strain>
    </source>
</reference>
<evidence type="ECO:0000259" key="1">
    <source>
        <dbReference type="PROSITE" id="PS50994"/>
    </source>
</evidence>
<organism evidence="2 3">
    <name type="scientific">Glutamicibacter ectropisis</name>
    <dbReference type="NCBI Taxonomy" id="3046593"/>
    <lineage>
        <taxon>Bacteria</taxon>
        <taxon>Bacillati</taxon>
        <taxon>Actinomycetota</taxon>
        <taxon>Actinomycetes</taxon>
        <taxon>Micrococcales</taxon>
        <taxon>Micrococcaceae</taxon>
        <taxon>Glutamicibacter</taxon>
    </lineage>
</organism>
<evidence type="ECO:0000313" key="3">
    <source>
        <dbReference type="Proteomes" id="UP001486888"/>
    </source>
</evidence>
<sequence>MTSALPPRVRSMIINFDPTQPDALSISEFCKTQKISRSIFYRLRNRAVNESAAALHPQSRAPREPARKYGPEVINELVKIRQKLKKDGWDYGPKTIHCEATINQDTFPGGKIPSIATIGRLLAGVGHVDRNPRKRPKSSYVPFARSTAMALWQLDAFEYRTAKNQLVTVYQLIDDASRFDVGSRAFQRHENSQDAQEVLAHAIAEYGAPQEVLSDNSKAFNQLRSGTFGSVEMFLASKGTMPITGLPGRPTTQGKNERSHRTLQRFLTANKPQDLADVQRLLKRYREHYNKRCPHQSLNQATPQAAWELLEHTPATEPIHLSVLEAKAAEYLSKRRLAQPLASWLDVVVSKSGEIMQSTHDASDPVPLLESNQMLVEVTRENRRTFYQGFHISLPTSFARRQFIRTITDTEFLLSDPDTSEIVMSFPLPMVALKVEGKFVSSYSIRGIQMTLTTRQWEKKAEQYRTVIQAREEQSPTFFDHH</sequence>
<dbReference type="SUPFAM" id="SSF53098">
    <property type="entry name" value="Ribonuclease H-like"/>
    <property type="match status" value="1"/>
</dbReference>
<name>A0AAU6WJ68_9MICC</name>
<evidence type="ECO:0000313" key="2">
    <source>
        <dbReference type="EMBL" id="XAO47549.1"/>
    </source>
</evidence>
<dbReference type="GO" id="GO:0015074">
    <property type="term" value="P:DNA integration"/>
    <property type="evidence" value="ECO:0007669"/>
    <property type="project" value="InterPro"/>
</dbReference>
<dbReference type="PROSITE" id="PS50994">
    <property type="entry name" value="INTEGRASE"/>
    <property type="match status" value="1"/>
</dbReference>
<protein>
    <submittedName>
        <fullName evidence="2">IS481 family transposase</fullName>
    </submittedName>
</protein>
<dbReference type="RefSeq" id="WP_345474661.1">
    <property type="nucleotide sequence ID" value="NZ_CP125942.1"/>
</dbReference>
<dbReference type="GO" id="GO:0003676">
    <property type="term" value="F:nucleic acid binding"/>
    <property type="evidence" value="ECO:0007669"/>
    <property type="project" value="InterPro"/>
</dbReference>
<dbReference type="InterPro" id="IPR001584">
    <property type="entry name" value="Integrase_cat-core"/>
</dbReference>
<dbReference type="KEGG" id="gey:QMQ05_06450"/>
<proteinExistence type="predicted"/>
<dbReference type="PANTHER" id="PTHR35004">
    <property type="entry name" value="TRANSPOSASE RV3428C-RELATED"/>
    <property type="match status" value="1"/>
</dbReference>
<dbReference type="InterPro" id="IPR036397">
    <property type="entry name" value="RNaseH_sf"/>
</dbReference>
<dbReference type="EMBL" id="CP125942">
    <property type="protein sequence ID" value="XAO47549.1"/>
    <property type="molecule type" value="Genomic_DNA"/>
</dbReference>
<dbReference type="PANTHER" id="PTHR35004:SF7">
    <property type="entry name" value="INTEGRASE PROTEIN"/>
    <property type="match status" value="1"/>
</dbReference>
<dbReference type="Gene3D" id="3.30.420.10">
    <property type="entry name" value="Ribonuclease H-like superfamily/Ribonuclease H"/>
    <property type="match status" value="1"/>
</dbReference>
<dbReference type="InterPro" id="IPR012337">
    <property type="entry name" value="RNaseH-like_sf"/>
</dbReference>
<dbReference type="AlphaFoldDB" id="A0AAU6WJ68"/>